<keyword evidence="2" id="KW-0949">S-adenosyl-L-methionine</keyword>
<evidence type="ECO:0000259" key="9">
    <source>
        <dbReference type="PROSITE" id="PS51186"/>
    </source>
</evidence>
<evidence type="ECO:0000256" key="4">
    <source>
        <dbReference type="ARBA" id="ARBA00034521"/>
    </source>
</evidence>
<dbReference type="Pfam" id="PF13847">
    <property type="entry name" value="Methyltransf_31"/>
    <property type="match status" value="1"/>
</dbReference>
<dbReference type="Pfam" id="PF00583">
    <property type="entry name" value="Acetyltransf_1"/>
    <property type="match status" value="1"/>
</dbReference>
<evidence type="ECO:0000256" key="1">
    <source>
        <dbReference type="ARBA" id="ARBA00022679"/>
    </source>
</evidence>
<dbReference type="RefSeq" id="WP_203872945.1">
    <property type="nucleotide sequence ID" value="NZ_BOOK01000002.1"/>
</dbReference>
<dbReference type="Proteomes" id="UP000634476">
    <property type="component" value="Unassembled WGS sequence"/>
</dbReference>
<dbReference type="PANTHER" id="PTHR43675">
    <property type="entry name" value="ARSENITE METHYLTRANSFERASE"/>
    <property type="match status" value="1"/>
</dbReference>
<dbReference type="AlphaFoldDB" id="A0A8J3WPT4"/>
<reference evidence="10" key="1">
    <citation type="submission" date="2021-01" db="EMBL/GenBank/DDBJ databases">
        <title>Whole genome shotgun sequence of Planobispora takensis NBRC 109077.</title>
        <authorList>
            <person name="Komaki H."/>
            <person name="Tamura T."/>
        </authorList>
    </citation>
    <scope>NUCLEOTIDE SEQUENCE</scope>
    <source>
        <strain evidence="10">NBRC 109077</strain>
    </source>
</reference>
<dbReference type="CDD" id="cd04301">
    <property type="entry name" value="NAT_SF"/>
    <property type="match status" value="1"/>
</dbReference>
<evidence type="ECO:0000313" key="11">
    <source>
        <dbReference type="Proteomes" id="UP000634476"/>
    </source>
</evidence>
<gene>
    <name evidence="10" type="ORF">Pta02_04580</name>
</gene>
<dbReference type="InterPro" id="IPR029063">
    <property type="entry name" value="SAM-dependent_MTases_sf"/>
</dbReference>
<comment type="catalytic activity">
    <reaction evidence="8">
        <text>arsenic triglutathione + 3 [thioredoxin]-dithiol + 3 S-adenosyl-L-methionine = trimethylarsine + 3 [thioredoxin]-disulfide + 3 glutathione + 3 S-adenosyl-L-homocysteine + 3 H(+)</text>
        <dbReference type="Rhea" id="RHEA:69432"/>
        <dbReference type="Rhea" id="RHEA-COMP:10698"/>
        <dbReference type="Rhea" id="RHEA-COMP:10700"/>
        <dbReference type="ChEBI" id="CHEBI:15378"/>
        <dbReference type="ChEBI" id="CHEBI:27130"/>
        <dbReference type="ChEBI" id="CHEBI:29950"/>
        <dbReference type="ChEBI" id="CHEBI:50058"/>
        <dbReference type="ChEBI" id="CHEBI:57856"/>
        <dbReference type="ChEBI" id="CHEBI:57925"/>
        <dbReference type="ChEBI" id="CHEBI:59789"/>
        <dbReference type="ChEBI" id="CHEBI:183640"/>
        <dbReference type="EC" id="2.1.1.137"/>
    </reaction>
</comment>
<comment type="similarity">
    <text evidence="3">Belongs to the methyltransferase superfamily. Arsenite methyltransferase family.</text>
</comment>
<evidence type="ECO:0000256" key="5">
    <source>
        <dbReference type="ARBA" id="ARBA00034545"/>
    </source>
</evidence>
<dbReference type="SUPFAM" id="SSF55729">
    <property type="entry name" value="Acyl-CoA N-acyltransferases (Nat)"/>
    <property type="match status" value="1"/>
</dbReference>
<evidence type="ECO:0000256" key="3">
    <source>
        <dbReference type="ARBA" id="ARBA00034487"/>
    </source>
</evidence>
<dbReference type="InterPro" id="IPR025714">
    <property type="entry name" value="Methyltranfer_dom"/>
</dbReference>
<dbReference type="SUPFAM" id="SSF53335">
    <property type="entry name" value="S-adenosyl-L-methionine-dependent methyltransferases"/>
    <property type="match status" value="1"/>
</dbReference>
<evidence type="ECO:0000256" key="2">
    <source>
        <dbReference type="ARBA" id="ARBA00022691"/>
    </source>
</evidence>
<dbReference type="EC" id="2.1.1.137" evidence="4"/>
<comment type="catalytic activity">
    <reaction evidence="7">
        <text>arsenic triglutathione + 2 [thioredoxin]-dithiol + 2 S-adenosyl-L-methionine + H2O = dimethylarsinous acid + 2 [thioredoxin]-disulfide + 3 glutathione + 2 S-adenosyl-L-homocysteine + 2 H(+)</text>
        <dbReference type="Rhea" id="RHEA:69464"/>
        <dbReference type="Rhea" id="RHEA-COMP:10698"/>
        <dbReference type="Rhea" id="RHEA-COMP:10700"/>
        <dbReference type="ChEBI" id="CHEBI:15377"/>
        <dbReference type="ChEBI" id="CHEBI:15378"/>
        <dbReference type="ChEBI" id="CHEBI:23808"/>
        <dbReference type="ChEBI" id="CHEBI:29950"/>
        <dbReference type="ChEBI" id="CHEBI:50058"/>
        <dbReference type="ChEBI" id="CHEBI:57856"/>
        <dbReference type="ChEBI" id="CHEBI:57925"/>
        <dbReference type="ChEBI" id="CHEBI:59789"/>
        <dbReference type="ChEBI" id="CHEBI:183640"/>
        <dbReference type="EC" id="2.1.1.137"/>
    </reaction>
</comment>
<dbReference type="InterPro" id="IPR026669">
    <property type="entry name" value="Arsenite_MeTrfase-like"/>
</dbReference>
<name>A0A8J3WPT4_9ACTN</name>
<keyword evidence="1" id="KW-0808">Transferase</keyword>
<evidence type="ECO:0000313" key="10">
    <source>
        <dbReference type="EMBL" id="GIH98449.1"/>
    </source>
</evidence>
<dbReference type="GO" id="GO:0016747">
    <property type="term" value="F:acyltransferase activity, transferring groups other than amino-acyl groups"/>
    <property type="evidence" value="ECO:0007669"/>
    <property type="project" value="InterPro"/>
</dbReference>
<dbReference type="Gene3D" id="3.40.50.150">
    <property type="entry name" value="Vaccinia Virus protein VP39"/>
    <property type="match status" value="1"/>
</dbReference>
<feature type="domain" description="N-acetyltransferase" evidence="9">
    <location>
        <begin position="256"/>
        <end position="411"/>
    </location>
</feature>
<comment type="catalytic activity">
    <reaction evidence="6">
        <text>arsenic triglutathione + [thioredoxin]-dithiol + S-adenosyl-L-methionine + 2 H2O = methylarsonous acid + [thioredoxin]-disulfide + 3 glutathione + S-adenosyl-L-homocysteine + H(+)</text>
        <dbReference type="Rhea" id="RHEA:69460"/>
        <dbReference type="Rhea" id="RHEA-COMP:10698"/>
        <dbReference type="Rhea" id="RHEA-COMP:10700"/>
        <dbReference type="ChEBI" id="CHEBI:15377"/>
        <dbReference type="ChEBI" id="CHEBI:15378"/>
        <dbReference type="ChEBI" id="CHEBI:17826"/>
        <dbReference type="ChEBI" id="CHEBI:29950"/>
        <dbReference type="ChEBI" id="CHEBI:50058"/>
        <dbReference type="ChEBI" id="CHEBI:57856"/>
        <dbReference type="ChEBI" id="CHEBI:57925"/>
        <dbReference type="ChEBI" id="CHEBI:59789"/>
        <dbReference type="ChEBI" id="CHEBI:183640"/>
        <dbReference type="EC" id="2.1.1.137"/>
    </reaction>
</comment>
<dbReference type="GO" id="GO:0030791">
    <property type="term" value="F:arsenite methyltransferase activity"/>
    <property type="evidence" value="ECO:0007669"/>
    <property type="project" value="UniProtKB-EC"/>
</dbReference>
<sequence length="419" mass="43616">MAHEEIVERYSGLARAALAGEDVVDCGAEAFARGCFGAAGYDDTSGLPEGALRASLGCGNPVAIAELRTGETVLDLGSGGGLDVLLSARRVGPTGRVYGLDAGTEMLELARRNAERAGAADVEFLHGVIEAIPLPDRSVDVVVSNCVVNLSDDKAAVLAEAFRVLRPGGRLGISDMVTDDVVTDDAVADDGVDAVRRAAAEARVGCAAGALATGDYRRLLAAAGFTGVDITLTADHGDGVHSAVVRAAKPAIGPGLEIRPMREADAAQVLAIYQAGLDTGQAGFETTAPSWEDFTSGKLEHLRYAAADVVTGEVAGWITASPVSSRCVYAGVVEHSVYVHPDHHSRGVGRALLAAFIAASEDAGIWTIQSGVFPENIASLRLHEALGFRAVGVRERVGRHHGTWRDVVLLERRSPVTGR</sequence>
<dbReference type="PROSITE" id="PS51186">
    <property type="entry name" value="GNAT"/>
    <property type="match status" value="1"/>
</dbReference>
<proteinExistence type="inferred from homology"/>
<evidence type="ECO:0000256" key="8">
    <source>
        <dbReference type="ARBA" id="ARBA00048428"/>
    </source>
</evidence>
<protein>
    <recommendedName>
        <fullName evidence="5">Arsenite methyltransferase</fullName>
        <ecNumber evidence="4">2.1.1.137</ecNumber>
    </recommendedName>
</protein>
<dbReference type="InterPro" id="IPR000182">
    <property type="entry name" value="GNAT_dom"/>
</dbReference>
<dbReference type="PANTHER" id="PTHR43675:SF8">
    <property type="entry name" value="ARSENITE METHYLTRANSFERASE"/>
    <property type="match status" value="1"/>
</dbReference>
<organism evidence="10 11">
    <name type="scientific">Planobispora takensis</name>
    <dbReference type="NCBI Taxonomy" id="1367882"/>
    <lineage>
        <taxon>Bacteria</taxon>
        <taxon>Bacillati</taxon>
        <taxon>Actinomycetota</taxon>
        <taxon>Actinomycetes</taxon>
        <taxon>Streptosporangiales</taxon>
        <taxon>Streptosporangiaceae</taxon>
        <taxon>Planobispora</taxon>
    </lineage>
</organism>
<dbReference type="Gene3D" id="3.40.630.30">
    <property type="match status" value="1"/>
</dbReference>
<dbReference type="CDD" id="cd02440">
    <property type="entry name" value="AdoMet_MTases"/>
    <property type="match status" value="1"/>
</dbReference>
<evidence type="ECO:0000256" key="6">
    <source>
        <dbReference type="ARBA" id="ARBA00047941"/>
    </source>
</evidence>
<evidence type="ECO:0000256" key="7">
    <source>
        <dbReference type="ARBA" id="ARBA00047943"/>
    </source>
</evidence>
<keyword evidence="11" id="KW-1185">Reference proteome</keyword>
<dbReference type="EMBL" id="BOOK01000002">
    <property type="protein sequence ID" value="GIH98449.1"/>
    <property type="molecule type" value="Genomic_DNA"/>
</dbReference>
<comment type="caution">
    <text evidence="10">The sequence shown here is derived from an EMBL/GenBank/DDBJ whole genome shotgun (WGS) entry which is preliminary data.</text>
</comment>
<accession>A0A8J3WPT4</accession>
<dbReference type="InterPro" id="IPR016181">
    <property type="entry name" value="Acyl_CoA_acyltransferase"/>
</dbReference>